<dbReference type="Gene3D" id="3.40.390.80">
    <property type="entry name" value="Peptidase M60, enhancin-like domain 2"/>
    <property type="match status" value="1"/>
</dbReference>
<protein>
    <submittedName>
        <fullName evidence="2">M60 family metallopeptidase</fullName>
    </submittedName>
</protein>
<evidence type="ECO:0000313" key="3">
    <source>
        <dbReference type="Proteomes" id="UP001060260"/>
    </source>
</evidence>
<dbReference type="Proteomes" id="UP001060260">
    <property type="component" value="Chromosome"/>
</dbReference>
<sequence length="539" mass="62694">MHTPLDFTLDTPVPDAKYVRFVVHSAYMKRVSCAEMDFFEPSKNRFDYRSIFADDLYTQLKEGVTDNLIKNMPDNEMRKLALALSEGNYESKYRVAEYRPYQHPSVMAAVNRTSRYSLSDNPTGIYAVAGEKLYIALDKLYRGADISLMVRDLNGGYGNSKTYQLKKGLNIIEPTIGGLIYILNHVEDNIPLLLENDSDKQRAMDKTVKVHIIMGKVNGYYDCHKNVPEEWPEILENAQYQDMDVLGQYAHVTWRVSDFQTYTSDVTMLLNNYDKLVWLEEEFIGLVKYGKLFNNRMHFSIDYDATSPNASNYRTVYPPRNAAKICDPLRFDVNLWGPSHEVGHMNQTRPGLKWIGTTEITNNILSLYVQTSFGQPGRLLDEKDGKTVYDYGLEKVVAKKIPHNSSQADVFERLVPFWQLKLYMIDVLKKENFYHDLYEYFRTYDYEALNADKYTQGVYQLDFVRQVCRISGLNMLDFFEKWGFLTPIDADINDYSKARFTITEGQITALKDEVNKQNYKMPHPEVHLINENNMYNYND</sequence>
<evidence type="ECO:0000313" key="2">
    <source>
        <dbReference type="EMBL" id="UVQ96123.1"/>
    </source>
</evidence>
<dbReference type="Gene3D" id="2.60.120.1250">
    <property type="entry name" value="Peptidase M60, enhancin-like domain 1"/>
    <property type="match status" value="1"/>
</dbReference>
<dbReference type="AlphaFoldDB" id="A0AA94Y0E1"/>
<dbReference type="InterPro" id="IPR042279">
    <property type="entry name" value="Pep_M60_3"/>
</dbReference>
<organism evidence="2 3">
    <name type="scientific">Bacteroides caccae</name>
    <dbReference type="NCBI Taxonomy" id="47678"/>
    <lineage>
        <taxon>Bacteria</taxon>
        <taxon>Pseudomonadati</taxon>
        <taxon>Bacteroidota</taxon>
        <taxon>Bacteroidia</taxon>
        <taxon>Bacteroidales</taxon>
        <taxon>Bacteroidaceae</taxon>
        <taxon>Bacteroides</taxon>
    </lineage>
</organism>
<gene>
    <name evidence="2" type="ORF">NXW23_17620</name>
</gene>
<proteinExistence type="predicted"/>
<dbReference type="InterPro" id="IPR031161">
    <property type="entry name" value="Peptidase_M60_dom"/>
</dbReference>
<name>A0AA94Y0E1_9BACE</name>
<reference evidence="2" key="1">
    <citation type="submission" date="2022-08" db="EMBL/GenBank/DDBJ databases">
        <title>Genome Sequencing of Bacteroides fragilis Group Isolates with Nanopore Technology.</title>
        <authorList>
            <person name="Tisza M.J."/>
            <person name="Smith D."/>
            <person name="Dekker J.P."/>
        </authorList>
    </citation>
    <scope>NUCLEOTIDE SEQUENCE</scope>
    <source>
        <strain evidence="2">BFG-474</strain>
    </source>
</reference>
<dbReference type="PROSITE" id="PS51723">
    <property type="entry name" value="PEPTIDASE_M60"/>
    <property type="match status" value="1"/>
</dbReference>
<dbReference type="Pfam" id="PF13402">
    <property type="entry name" value="Peptidase_M60"/>
    <property type="match status" value="1"/>
</dbReference>
<evidence type="ECO:0000259" key="1">
    <source>
        <dbReference type="PROSITE" id="PS51723"/>
    </source>
</evidence>
<feature type="domain" description="Peptidase M60" evidence="1">
    <location>
        <begin position="118"/>
        <end position="425"/>
    </location>
</feature>
<accession>A0AA94Y0E1</accession>
<dbReference type="Gene3D" id="1.10.390.30">
    <property type="entry name" value="Peptidase M60, enhancin-like domain 3"/>
    <property type="match status" value="1"/>
</dbReference>
<dbReference type="EMBL" id="CP103166">
    <property type="protein sequence ID" value="UVQ96123.1"/>
    <property type="molecule type" value="Genomic_DNA"/>
</dbReference>
<dbReference type="SMART" id="SM01276">
    <property type="entry name" value="M60-like"/>
    <property type="match status" value="1"/>
</dbReference>